<evidence type="ECO:0000313" key="2">
    <source>
        <dbReference type="EMBL" id="KRK36754.1"/>
    </source>
</evidence>
<dbReference type="SUPFAM" id="SSF48150">
    <property type="entry name" value="DNA-glycosylase"/>
    <property type="match status" value="1"/>
</dbReference>
<dbReference type="STRING" id="357278.IV61_GL000625"/>
<dbReference type="PANTHER" id="PTHR30037:SF4">
    <property type="entry name" value="DNA-3-METHYLADENINE GLYCOSYLASE I"/>
    <property type="match status" value="1"/>
</dbReference>
<dbReference type="PATRIC" id="fig|1267003.4.peg.530"/>
<dbReference type="Pfam" id="PF03352">
    <property type="entry name" value="Adenine_glyco"/>
    <property type="match status" value="1"/>
</dbReference>
<gene>
    <name evidence="2" type="ORF">FD07_GL000493</name>
</gene>
<evidence type="ECO:0000313" key="3">
    <source>
        <dbReference type="Proteomes" id="UP000051176"/>
    </source>
</evidence>
<dbReference type="PANTHER" id="PTHR30037">
    <property type="entry name" value="DNA-3-METHYLADENINE GLYCOSYLASE 1"/>
    <property type="match status" value="1"/>
</dbReference>
<reference evidence="2 3" key="1">
    <citation type="journal article" date="2015" name="Genome Announc.">
        <title>Expanding the biotechnology potential of lactobacilli through comparative genomics of 213 strains and associated genera.</title>
        <authorList>
            <person name="Sun Z."/>
            <person name="Harris H.M."/>
            <person name="McCann A."/>
            <person name="Guo C."/>
            <person name="Argimon S."/>
            <person name="Zhang W."/>
            <person name="Yang X."/>
            <person name="Jeffery I.B."/>
            <person name="Cooney J.C."/>
            <person name="Kagawa T.F."/>
            <person name="Liu W."/>
            <person name="Song Y."/>
            <person name="Salvetti E."/>
            <person name="Wrobel A."/>
            <person name="Rasinkangas P."/>
            <person name="Parkhill J."/>
            <person name="Rea M.C."/>
            <person name="O'Sullivan O."/>
            <person name="Ritari J."/>
            <person name="Douillard F.P."/>
            <person name="Paul Ross R."/>
            <person name="Yang R."/>
            <person name="Briner A.E."/>
            <person name="Felis G.E."/>
            <person name="de Vos W.M."/>
            <person name="Barrangou R."/>
            <person name="Klaenhammer T.R."/>
            <person name="Caufield P.W."/>
            <person name="Cui Y."/>
            <person name="Zhang H."/>
            <person name="O'Toole P.W."/>
        </authorList>
    </citation>
    <scope>NUCLEOTIDE SEQUENCE [LARGE SCALE GENOMIC DNA]</scope>
    <source>
        <strain evidence="2 3">ATCC 53295</strain>
    </source>
</reference>
<evidence type="ECO:0000256" key="1">
    <source>
        <dbReference type="PIRSR" id="PIRSR605019-1"/>
    </source>
</evidence>
<proteinExistence type="predicted"/>
<accession>A0A0R1H073</accession>
<dbReference type="GO" id="GO:0046872">
    <property type="term" value="F:metal ion binding"/>
    <property type="evidence" value="ECO:0007669"/>
    <property type="project" value="UniProtKB-KW"/>
</dbReference>
<comment type="caution">
    <text evidence="2">The sequence shown here is derived from an EMBL/GenBank/DDBJ whole genome shotgun (WGS) entry which is preliminary data.</text>
</comment>
<name>A0A0R1H073_9LACO</name>
<keyword evidence="3" id="KW-1185">Reference proteome</keyword>
<keyword evidence="1" id="KW-0479">Metal-binding</keyword>
<dbReference type="InterPro" id="IPR052891">
    <property type="entry name" value="DNA-3mA_glycosylase"/>
</dbReference>
<dbReference type="InterPro" id="IPR011257">
    <property type="entry name" value="DNA_glycosylase"/>
</dbReference>
<organism evidence="2 3">
    <name type="scientific">Levilactobacillus parabrevis ATCC 53295</name>
    <dbReference type="NCBI Taxonomy" id="1267003"/>
    <lineage>
        <taxon>Bacteria</taxon>
        <taxon>Bacillati</taxon>
        <taxon>Bacillota</taxon>
        <taxon>Bacilli</taxon>
        <taxon>Lactobacillales</taxon>
        <taxon>Lactobacillaceae</taxon>
        <taxon>Levilactobacillus</taxon>
    </lineage>
</organism>
<dbReference type="Proteomes" id="UP000051176">
    <property type="component" value="Unassembled WGS sequence"/>
</dbReference>
<dbReference type="GO" id="GO:0006284">
    <property type="term" value="P:base-excision repair"/>
    <property type="evidence" value="ECO:0007669"/>
    <property type="project" value="InterPro"/>
</dbReference>
<dbReference type="InterPro" id="IPR005019">
    <property type="entry name" value="Adenine_glyco"/>
</dbReference>
<dbReference type="AlphaFoldDB" id="A0A0R1H073"/>
<dbReference type="eggNOG" id="COG2818">
    <property type="taxonomic scope" value="Bacteria"/>
</dbReference>
<dbReference type="Gene3D" id="1.10.340.30">
    <property type="entry name" value="Hypothetical protein, domain 2"/>
    <property type="match status" value="1"/>
</dbReference>
<feature type="binding site" evidence="1">
    <location>
        <position position="58"/>
    </location>
    <ligand>
        <name>Zn(2+)</name>
        <dbReference type="ChEBI" id="CHEBI:29105"/>
    </ligand>
</feature>
<protein>
    <submittedName>
        <fullName evidence="2">3-methyladenine DNA glycosylase</fullName>
    </submittedName>
</protein>
<dbReference type="GO" id="GO:0008725">
    <property type="term" value="F:DNA-3-methyladenine glycosylase activity"/>
    <property type="evidence" value="ECO:0007669"/>
    <property type="project" value="InterPro"/>
</dbReference>
<dbReference type="EMBL" id="AZCZ01000016">
    <property type="protein sequence ID" value="KRK36754.1"/>
    <property type="molecule type" value="Genomic_DNA"/>
</dbReference>
<keyword evidence="1" id="KW-0862">Zinc</keyword>
<sequence>MRAILGGISGGRSRQSKSIASQLVFVYNGFSNERGRLTMTISTNDGQDWHTNGVQEYHNYFGTPTHDDHVLFELLTVGVFQVGLSWQAAASKLPVYRRVLAGMAIPKVAAMIDELAIPEIAADAEMIGNQRKIRAVLRNARAILKVQAEFGSFSTYLWAFVDGTPYLLPAVTRDELTNQSPIGSAVAKDLKRRGFSFVGPVVTHMFLLAAGILREQVIAD</sequence>